<proteinExistence type="predicted"/>
<reference evidence="1" key="2">
    <citation type="journal article" date="2015" name="Data Brief">
        <title>Shoot transcriptome of the giant reed, Arundo donax.</title>
        <authorList>
            <person name="Barrero R.A."/>
            <person name="Guerrero F.D."/>
            <person name="Moolhuijzen P."/>
            <person name="Goolsby J.A."/>
            <person name="Tidwell J."/>
            <person name="Bellgard S.E."/>
            <person name="Bellgard M.I."/>
        </authorList>
    </citation>
    <scope>NUCLEOTIDE SEQUENCE</scope>
    <source>
        <tissue evidence="1">Shoot tissue taken approximately 20 cm above the soil surface</tissue>
    </source>
</reference>
<organism evidence="1">
    <name type="scientific">Arundo donax</name>
    <name type="common">Giant reed</name>
    <name type="synonym">Donax arundinaceus</name>
    <dbReference type="NCBI Taxonomy" id="35708"/>
    <lineage>
        <taxon>Eukaryota</taxon>
        <taxon>Viridiplantae</taxon>
        <taxon>Streptophyta</taxon>
        <taxon>Embryophyta</taxon>
        <taxon>Tracheophyta</taxon>
        <taxon>Spermatophyta</taxon>
        <taxon>Magnoliopsida</taxon>
        <taxon>Liliopsida</taxon>
        <taxon>Poales</taxon>
        <taxon>Poaceae</taxon>
        <taxon>PACMAD clade</taxon>
        <taxon>Arundinoideae</taxon>
        <taxon>Arundineae</taxon>
        <taxon>Arundo</taxon>
    </lineage>
</organism>
<accession>A0A0A9CFT2</accession>
<protein>
    <submittedName>
        <fullName evidence="1">Uncharacterized protein</fullName>
    </submittedName>
</protein>
<sequence length="78" mass="8581">MLSSLPRTTRSASSCSSAQFLLRTRLQTRVGKAGWIWEGGKQIGEYLHMGGCRRRQAGIAWGATGKPRLAARHLRLGD</sequence>
<evidence type="ECO:0000313" key="1">
    <source>
        <dbReference type="EMBL" id="JAD74441.1"/>
    </source>
</evidence>
<reference evidence="1" key="1">
    <citation type="submission" date="2014-09" db="EMBL/GenBank/DDBJ databases">
        <authorList>
            <person name="Magalhaes I.L.F."/>
            <person name="Oliveira U."/>
            <person name="Santos F.R."/>
            <person name="Vidigal T.H.D.A."/>
            <person name="Brescovit A.D."/>
            <person name="Santos A.J."/>
        </authorList>
    </citation>
    <scope>NUCLEOTIDE SEQUENCE</scope>
    <source>
        <tissue evidence="1">Shoot tissue taken approximately 20 cm above the soil surface</tissue>
    </source>
</reference>
<name>A0A0A9CFT2_ARUDO</name>
<dbReference type="AlphaFoldDB" id="A0A0A9CFT2"/>
<dbReference type="EMBL" id="GBRH01223454">
    <property type="protein sequence ID" value="JAD74441.1"/>
    <property type="molecule type" value="Transcribed_RNA"/>
</dbReference>